<dbReference type="GO" id="GO:0042791">
    <property type="term" value="P:5S class rRNA transcription by RNA polymerase III"/>
    <property type="evidence" value="ECO:0007669"/>
    <property type="project" value="TreeGrafter"/>
</dbReference>
<proteinExistence type="predicted"/>
<evidence type="ECO:0000259" key="2">
    <source>
        <dbReference type="Pfam" id="PF24101"/>
    </source>
</evidence>
<dbReference type="Pfam" id="PF24101">
    <property type="entry name" value="WHD_GTF3C1"/>
    <property type="match status" value="1"/>
</dbReference>
<feature type="domain" description="GTF3C1 extended winged-helix" evidence="2">
    <location>
        <begin position="184"/>
        <end position="292"/>
    </location>
</feature>
<dbReference type="GO" id="GO:0003677">
    <property type="term" value="F:DNA binding"/>
    <property type="evidence" value="ECO:0007669"/>
    <property type="project" value="InterPro"/>
</dbReference>
<dbReference type="Proteomes" id="UP000887563">
    <property type="component" value="Unplaced"/>
</dbReference>
<sequence>MNLIHVESINESADIPHEFGNILDETGQSREHEKSAYLPYDPEKFSIAHFYRPQNDVVASWIVQAGMEGIDRYEISARLGIDADTKPGNRLVSTSIHSTVRNREKYFGEFQKTEGRFRVKKLFNSYKLFIFLILDIFFKCAQNEAGGELYVKYSQRFKELTGVDCPFRFGDLLKFPGYNLNTLRITDITLKRLIQILEYLKDVKAVLTNIRLQTYITFLEQNEGYQFSIDRKSIKKLLLALLQKKFINILKLEVLENGIGQTIDVITIPEITSIGDAHVSEVLEKTMAEFKEQNKSFPSGHQLKRERPAVEPKVVLQVEEDSPLKKEQSQDVVMIEEQEQTSSTPPISGSLLHKTFSTVERLQAYHKYGKKGANPYSILSSKTINNLVESAKQRRISKIVHKRNPKKSVKIEIPKDAEETGSTSVDDSSSPTKSIQSKTEPTKRHYSQNARLMDNVDRISLQHKSYLRSRFSQRERDMLLLIRASSFFLNPVSKFWPHPKVMRNLMHEFVPESRTKTTYSLMAAGVRELKDRQDQHQYIVKTLASFKDLLNLRNRLVVMNLSKEPIKEGDDLKPKDLFFIDAFRTAYKLLFRESDDCPSIYASDQEFRNHLNKNKLHFIQVASDDKTAYAPIRSHPPKSAEEIRERVAFNAVMSALLSEDGTEKTFEGQKTQIEPSTSDSGGNYLSGGGIEFTNFLLQQIEPSILSNTIENIRSDGLITKNRIFGSKTTGTDDKQSKDLGESGVEQSPQKSSDTQETSYSARKSVRLTQFYHHYFESTLHTNLKKNILDTTTKFIENKPNKKNDFGEFENPGEFIILANLACDSRPLNIDMTIPESFDALFKLNKSSDGPSTSNTVKEEETHFKINATKQLRYLEDSELCIERLKIRPTTLNESILSTIRGMPQFEDLLPFEKFIPTEKMDLMENSESNVTEELDYNFSKETQKLYKLIDKSGILGISEEELKASINPQNLDEFNINLSILIKETLIFPCGVEKRFYVSTKNGRAWLLKTKEGNGFVAKPWLLPSGEINWKVLRRVLEGIFWHIYANPGISIDDLTSRFVYVLQPVLLHGLVEMLEKLGCCKIITKTLHSQRKSSPFSNAETPHKIHFVQPSPNGMERLILFKNGISSE</sequence>
<evidence type="ECO:0000313" key="3">
    <source>
        <dbReference type="Proteomes" id="UP000887563"/>
    </source>
</evidence>
<dbReference type="GO" id="GO:0006384">
    <property type="term" value="P:transcription initiation at RNA polymerase III promoter"/>
    <property type="evidence" value="ECO:0007669"/>
    <property type="project" value="InterPro"/>
</dbReference>
<evidence type="ECO:0000313" key="4">
    <source>
        <dbReference type="WBParaSite" id="Minc3s00303g09775"/>
    </source>
</evidence>
<feature type="region of interest" description="Disordered" evidence="1">
    <location>
        <begin position="724"/>
        <end position="760"/>
    </location>
</feature>
<dbReference type="PANTHER" id="PTHR15180:SF1">
    <property type="entry name" value="GENERAL TRANSCRIPTION FACTOR 3C POLYPEPTIDE 1"/>
    <property type="match status" value="1"/>
</dbReference>
<feature type="compositionally biased region" description="Polar residues" evidence="1">
    <location>
        <begin position="668"/>
        <end position="683"/>
    </location>
</feature>
<feature type="region of interest" description="Disordered" evidence="1">
    <location>
        <begin position="401"/>
        <end position="447"/>
    </location>
</feature>
<feature type="region of interest" description="Disordered" evidence="1">
    <location>
        <begin position="660"/>
        <end position="684"/>
    </location>
</feature>
<keyword evidence="3" id="KW-1185">Reference proteome</keyword>
<feature type="compositionally biased region" description="Polar residues" evidence="1">
    <location>
        <begin position="744"/>
        <end position="760"/>
    </location>
</feature>
<dbReference type="InterPro" id="IPR056467">
    <property type="entry name" value="eWH_GTF3C1"/>
</dbReference>
<dbReference type="InterPro" id="IPR044210">
    <property type="entry name" value="Tfc3-like"/>
</dbReference>
<name>A0A914L6H2_MELIC</name>
<protein>
    <recommendedName>
        <fullName evidence="2">GTF3C1 extended winged-helix domain-containing protein</fullName>
    </recommendedName>
</protein>
<organism evidence="3 4">
    <name type="scientific">Meloidogyne incognita</name>
    <name type="common">Southern root-knot nematode worm</name>
    <name type="synonym">Oxyuris incognita</name>
    <dbReference type="NCBI Taxonomy" id="6306"/>
    <lineage>
        <taxon>Eukaryota</taxon>
        <taxon>Metazoa</taxon>
        <taxon>Ecdysozoa</taxon>
        <taxon>Nematoda</taxon>
        <taxon>Chromadorea</taxon>
        <taxon>Rhabditida</taxon>
        <taxon>Tylenchina</taxon>
        <taxon>Tylenchomorpha</taxon>
        <taxon>Tylenchoidea</taxon>
        <taxon>Meloidogynidae</taxon>
        <taxon>Meloidogyninae</taxon>
        <taxon>Meloidogyne</taxon>
        <taxon>Meloidogyne incognita group</taxon>
    </lineage>
</organism>
<dbReference type="WBParaSite" id="Minc3s00303g09775">
    <property type="protein sequence ID" value="Minc3s00303g09775"/>
    <property type="gene ID" value="Minc3s00303g09775"/>
</dbReference>
<feature type="compositionally biased region" description="Basic and acidic residues" evidence="1">
    <location>
        <begin position="730"/>
        <end position="740"/>
    </location>
</feature>
<evidence type="ECO:0000256" key="1">
    <source>
        <dbReference type="SAM" id="MobiDB-lite"/>
    </source>
</evidence>
<accession>A0A914L6H2</accession>
<feature type="compositionally biased region" description="Basic and acidic residues" evidence="1">
    <location>
        <begin position="409"/>
        <end position="418"/>
    </location>
</feature>
<feature type="compositionally biased region" description="Polar residues" evidence="1">
    <location>
        <begin position="420"/>
        <end position="439"/>
    </location>
</feature>
<dbReference type="PANTHER" id="PTHR15180">
    <property type="entry name" value="GENERAL TRANSCRIPTION FACTOR 3C POLYPEPTIDE 1"/>
    <property type="match status" value="1"/>
</dbReference>
<dbReference type="AlphaFoldDB" id="A0A914L6H2"/>
<reference evidence="4" key="1">
    <citation type="submission" date="2022-11" db="UniProtKB">
        <authorList>
            <consortium name="WormBaseParasite"/>
        </authorList>
    </citation>
    <scope>IDENTIFICATION</scope>
</reference>
<dbReference type="GO" id="GO:0000127">
    <property type="term" value="C:transcription factor TFIIIC complex"/>
    <property type="evidence" value="ECO:0007669"/>
    <property type="project" value="InterPro"/>
</dbReference>